<sequence>MLGVRFLHVFLTRKKGLAWSHSLGARKSEKKEAILSALRRTLNLQVEMPRFGDQDSKPYRRRASHAGTWYSDSGPLLGQQLTDWLGASAHTTKPGSAVRAIIAPHAGFSYSAQTAASAYAHMDPSKLARVFVLGPSHHVHMRRCAVSTASRLETPIGDLAIDQDVTRQLLATGDFDAMTARMDEDEHSIEMHLPFIKKVMEGRPCTVVAIMIGALSAELEEHYGRILAPYLEDLTNFFIISTDFCHWGSRFRYQPLGAAHSAIHEHISWLDHEGMKLIQSQDAVGFHRYLAEHGNTICGRHPIATFINAIEASTVCICVTWVEYAQSTKVVSPQDSSVSYASAVLTQNKCS</sequence>
<dbReference type="Gene3D" id="3.40.830.10">
    <property type="entry name" value="LigB-like"/>
    <property type="match status" value="1"/>
</dbReference>
<dbReference type="NCBIfam" id="TIGR04336">
    <property type="entry name" value="AmmeMemoSam_B"/>
    <property type="match status" value="1"/>
</dbReference>
<dbReference type="PANTHER" id="PTHR11060">
    <property type="entry name" value="PROTEIN MEMO1"/>
    <property type="match status" value="1"/>
</dbReference>
<dbReference type="Pfam" id="PF01875">
    <property type="entry name" value="Memo"/>
    <property type="match status" value="1"/>
</dbReference>
<dbReference type="InParanoid" id="D7G5V7"/>
<keyword evidence="3" id="KW-1185">Reference proteome</keyword>
<evidence type="ECO:0008006" key="4">
    <source>
        <dbReference type="Google" id="ProtNLM"/>
    </source>
</evidence>
<gene>
    <name evidence="2" type="ORF">Esi_0068_0027</name>
</gene>
<organism evidence="2 3">
    <name type="scientific">Ectocarpus siliculosus</name>
    <name type="common">Brown alga</name>
    <name type="synonym">Conferva siliculosa</name>
    <dbReference type="NCBI Taxonomy" id="2880"/>
    <lineage>
        <taxon>Eukaryota</taxon>
        <taxon>Sar</taxon>
        <taxon>Stramenopiles</taxon>
        <taxon>Ochrophyta</taxon>
        <taxon>PX clade</taxon>
        <taxon>Phaeophyceae</taxon>
        <taxon>Ectocarpales</taxon>
        <taxon>Ectocarpaceae</taxon>
        <taxon>Ectocarpus</taxon>
    </lineage>
</organism>
<dbReference type="PANTHER" id="PTHR11060:SF0">
    <property type="entry name" value="PROTEIN MEMO1"/>
    <property type="match status" value="1"/>
</dbReference>
<dbReference type="HAMAP" id="MF_00055">
    <property type="entry name" value="MEMO1"/>
    <property type="match status" value="1"/>
</dbReference>
<accession>D7G5V7</accession>
<dbReference type="CDD" id="cd07361">
    <property type="entry name" value="MEMO_like"/>
    <property type="match status" value="1"/>
</dbReference>
<evidence type="ECO:0000313" key="2">
    <source>
        <dbReference type="EMBL" id="CBJ27395.1"/>
    </source>
</evidence>
<dbReference type="OrthoDB" id="417112at2759"/>
<name>D7G5V7_ECTSI</name>
<dbReference type="Proteomes" id="UP000002630">
    <property type="component" value="Unassembled WGS sequence"/>
</dbReference>
<evidence type="ECO:0000256" key="1">
    <source>
        <dbReference type="ARBA" id="ARBA00006315"/>
    </source>
</evidence>
<dbReference type="AlphaFoldDB" id="D7G5V7"/>
<evidence type="ECO:0000313" key="3">
    <source>
        <dbReference type="Proteomes" id="UP000002630"/>
    </source>
</evidence>
<comment type="similarity">
    <text evidence="1">Belongs to the MEMO1 family.</text>
</comment>
<reference evidence="2 3" key="1">
    <citation type="journal article" date="2010" name="Nature">
        <title>The Ectocarpus genome and the independent evolution of multicellularity in brown algae.</title>
        <authorList>
            <person name="Cock J.M."/>
            <person name="Sterck L."/>
            <person name="Rouze P."/>
            <person name="Scornet D."/>
            <person name="Allen A.E."/>
            <person name="Amoutzias G."/>
            <person name="Anthouard V."/>
            <person name="Artiguenave F."/>
            <person name="Aury J.M."/>
            <person name="Badger J.H."/>
            <person name="Beszteri B."/>
            <person name="Billiau K."/>
            <person name="Bonnet E."/>
            <person name="Bothwell J.H."/>
            <person name="Bowler C."/>
            <person name="Boyen C."/>
            <person name="Brownlee C."/>
            <person name="Carrano C.J."/>
            <person name="Charrier B."/>
            <person name="Cho G.Y."/>
            <person name="Coelho S.M."/>
            <person name="Collen J."/>
            <person name="Corre E."/>
            <person name="Da Silva C."/>
            <person name="Delage L."/>
            <person name="Delaroque N."/>
            <person name="Dittami S.M."/>
            <person name="Doulbeau S."/>
            <person name="Elias M."/>
            <person name="Farnham G."/>
            <person name="Gachon C.M."/>
            <person name="Gschloessl B."/>
            <person name="Heesch S."/>
            <person name="Jabbari K."/>
            <person name="Jubin C."/>
            <person name="Kawai H."/>
            <person name="Kimura K."/>
            <person name="Kloareg B."/>
            <person name="Kupper F.C."/>
            <person name="Lang D."/>
            <person name="Le Bail A."/>
            <person name="Leblanc C."/>
            <person name="Lerouge P."/>
            <person name="Lohr M."/>
            <person name="Lopez P.J."/>
            <person name="Martens C."/>
            <person name="Maumus F."/>
            <person name="Michel G."/>
            <person name="Miranda-Saavedra D."/>
            <person name="Morales J."/>
            <person name="Moreau H."/>
            <person name="Motomura T."/>
            <person name="Nagasato C."/>
            <person name="Napoli C.A."/>
            <person name="Nelson D.R."/>
            <person name="Nyvall-Collen P."/>
            <person name="Peters A.F."/>
            <person name="Pommier C."/>
            <person name="Potin P."/>
            <person name="Poulain J."/>
            <person name="Quesneville H."/>
            <person name="Read B."/>
            <person name="Rensing S.A."/>
            <person name="Ritter A."/>
            <person name="Rousvoal S."/>
            <person name="Samanta M."/>
            <person name="Samson G."/>
            <person name="Schroeder D.C."/>
            <person name="Segurens B."/>
            <person name="Strittmatter M."/>
            <person name="Tonon T."/>
            <person name="Tregear J.W."/>
            <person name="Valentin K."/>
            <person name="von Dassow P."/>
            <person name="Yamagishi T."/>
            <person name="Van de Peer Y."/>
            <person name="Wincker P."/>
        </authorList>
    </citation>
    <scope>NUCLEOTIDE SEQUENCE [LARGE SCALE GENOMIC DNA]</scope>
    <source>
        <strain evidence="3">Ec32 / CCAP1310/4</strain>
    </source>
</reference>
<dbReference type="EMBL" id="FN649760">
    <property type="protein sequence ID" value="CBJ27395.1"/>
    <property type="molecule type" value="Genomic_DNA"/>
</dbReference>
<dbReference type="FunCoup" id="D7G5V7">
    <property type="interactions" value="445"/>
</dbReference>
<proteinExistence type="inferred from homology"/>
<dbReference type="InterPro" id="IPR002737">
    <property type="entry name" value="MEMO1_fam"/>
</dbReference>
<protein>
    <recommendedName>
        <fullName evidence="4">Protein MEMO1</fullName>
    </recommendedName>
</protein>
<dbReference type="eggNOG" id="KOG3086">
    <property type="taxonomic scope" value="Eukaryota"/>
</dbReference>
<dbReference type="STRING" id="2880.D7G5V7"/>